<evidence type="ECO:0000256" key="1">
    <source>
        <dbReference type="ARBA" id="ARBA00023015"/>
    </source>
</evidence>
<dbReference type="PANTHER" id="PTHR30154:SF17">
    <property type="entry name" value="DNA-BINDING TRANSCRIPTIONAL ACTIVATOR DECR"/>
    <property type="match status" value="1"/>
</dbReference>
<dbReference type="PROSITE" id="PS00519">
    <property type="entry name" value="HTH_ASNC_1"/>
    <property type="match status" value="1"/>
</dbReference>
<dbReference type="Gene3D" id="1.10.10.10">
    <property type="entry name" value="Winged helix-like DNA-binding domain superfamily/Winged helix DNA-binding domain"/>
    <property type="match status" value="1"/>
</dbReference>
<dbReference type="CDD" id="cd00090">
    <property type="entry name" value="HTH_ARSR"/>
    <property type="match status" value="1"/>
</dbReference>
<evidence type="ECO:0000259" key="4">
    <source>
        <dbReference type="PROSITE" id="PS50956"/>
    </source>
</evidence>
<comment type="caution">
    <text evidence="5">The sequence shown here is derived from an EMBL/GenBank/DDBJ whole genome shotgun (WGS) entry which is preliminary data.</text>
</comment>
<reference evidence="5 6" key="1">
    <citation type="submission" date="2023-04" db="EMBL/GenBank/DDBJ databases">
        <title>Marinobulbifer ophiurae gen. nov., sp. Nov., isolate from tissue of brittle star Ophioplocus japonicus.</title>
        <authorList>
            <person name="Kawano K."/>
            <person name="Sawayama S."/>
            <person name="Nakagawa S."/>
        </authorList>
    </citation>
    <scope>NUCLEOTIDE SEQUENCE [LARGE SCALE GENOMIC DNA]</scope>
    <source>
        <strain evidence="5 6">NKW57</strain>
    </source>
</reference>
<dbReference type="RefSeq" id="WP_285764748.1">
    <property type="nucleotide sequence ID" value="NZ_BSYJ01000005.1"/>
</dbReference>
<dbReference type="PROSITE" id="PS50956">
    <property type="entry name" value="HTH_ASNC_2"/>
    <property type="match status" value="1"/>
</dbReference>
<feature type="domain" description="HTH asnC-type" evidence="4">
    <location>
        <begin position="4"/>
        <end position="65"/>
    </location>
</feature>
<dbReference type="InterPro" id="IPR019887">
    <property type="entry name" value="Tscrpt_reg_AsnC/Lrp_C"/>
</dbReference>
<dbReference type="InterPro" id="IPR019888">
    <property type="entry name" value="Tscrpt_reg_AsnC-like"/>
</dbReference>
<gene>
    <name evidence="5" type="ORF">MNKW57_24560</name>
</gene>
<evidence type="ECO:0000256" key="2">
    <source>
        <dbReference type="ARBA" id="ARBA00023125"/>
    </source>
</evidence>
<organism evidence="5 6">
    <name type="scientific">Biformimicrobium ophioploci</name>
    <dbReference type="NCBI Taxonomy" id="3036711"/>
    <lineage>
        <taxon>Bacteria</taxon>
        <taxon>Pseudomonadati</taxon>
        <taxon>Pseudomonadota</taxon>
        <taxon>Gammaproteobacteria</taxon>
        <taxon>Cellvibrionales</taxon>
        <taxon>Microbulbiferaceae</taxon>
        <taxon>Biformimicrobium</taxon>
    </lineage>
</organism>
<keyword evidence="6" id="KW-1185">Reference proteome</keyword>
<evidence type="ECO:0000256" key="3">
    <source>
        <dbReference type="ARBA" id="ARBA00023163"/>
    </source>
</evidence>
<dbReference type="PRINTS" id="PR00033">
    <property type="entry name" value="HTHASNC"/>
</dbReference>
<dbReference type="SMART" id="SM00344">
    <property type="entry name" value="HTH_ASNC"/>
    <property type="match status" value="1"/>
</dbReference>
<keyword evidence="1" id="KW-0805">Transcription regulation</keyword>
<dbReference type="SUPFAM" id="SSF54909">
    <property type="entry name" value="Dimeric alpha+beta barrel"/>
    <property type="match status" value="1"/>
</dbReference>
<dbReference type="InterPro" id="IPR000485">
    <property type="entry name" value="AsnC-type_HTH_dom"/>
</dbReference>
<name>A0ABQ6M1A0_9GAMM</name>
<keyword evidence="3" id="KW-0804">Transcription</keyword>
<dbReference type="InterPro" id="IPR011008">
    <property type="entry name" value="Dimeric_a/b-barrel"/>
</dbReference>
<dbReference type="PANTHER" id="PTHR30154">
    <property type="entry name" value="LEUCINE-RESPONSIVE REGULATORY PROTEIN"/>
    <property type="match status" value="1"/>
</dbReference>
<evidence type="ECO:0000313" key="5">
    <source>
        <dbReference type="EMBL" id="GMG88135.1"/>
    </source>
</evidence>
<dbReference type="SUPFAM" id="SSF46785">
    <property type="entry name" value="Winged helix' DNA-binding domain"/>
    <property type="match status" value="1"/>
</dbReference>
<evidence type="ECO:0000313" key="6">
    <source>
        <dbReference type="Proteomes" id="UP001224392"/>
    </source>
</evidence>
<dbReference type="EMBL" id="BSYJ01000005">
    <property type="protein sequence ID" value="GMG88135.1"/>
    <property type="molecule type" value="Genomic_DNA"/>
</dbReference>
<dbReference type="InterPro" id="IPR036388">
    <property type="entry name" value="WH-like_DNA-bd_sf"/>
</dbReference>
<sequence>MSSLDAIDIELLAILQSDVSLSIEELAERVGLTKTPCWRRVQKLEKSGVIRRKVALLDAEILGLPVSVFAQVRTNQHNAEWAESFSRAVAELPEVVECYRMAGEYDYLLRIVVADIQAYDNFYKRLIRLNGITDVVSNFSMEQIKSTTELPIPRDGD</sequence>
<protein>
    <submittedName>
        <fullName evidence="5">Lrp/AsnC family transcriptional regulator</fullName>
    </submittedName>
</protein>
<dbReference type="Gene3D" id="3.30.70.920">
    <property type="match status" value="1"/>
</dbReference>
<dbReference type="Pfam" id="PF13412">
    <property type="entry name" value="HTH_24"/>
    <property type="match status" value="1"/>
</dbReference>
<dbReference type="InterPro" id="IPR011991">
    <property type="entry name" value="ArsR-like_HTH"/>
</dbReference>
<keyword evidence="2" id="KW-0238">DNA-binding</keyword>
<dbReference type="Pfam" id="PF01037">
    <property type="entry name" value="AsnC_trans_reg"/>
    <property type="match status" value="1"/>
</dbReference>
<dbReference type="Proteomes" id="UP001224392">
    <property type="component" value="Unassembled WGS sequence"/>
</dbReference>
<accession>A0ABQ6M1A0</accession>
<dbReference type="InterPro" id="IPR019885">
    <property type="entry name" value="Tscrpt_reg_HTH_AsnC-type_CS"/>
</dbReference>
<dbReference type="InterPro" id="IPR036390">
    <property type="entry name" value="WH_DNA-bd_sf"/>
</dbReference>
<proteinExistence type="predicted"/>